<evidence type="ECO:0000256" key="4">
    <source>
        <dbReference type="ARBA" id="ARBA00022692"/>
    </source>
</evidence>
<evidence type="ECO:0000256" key="14">
    <source>
        <dbReference type="SAM" id="Phobius"/>
    </source>
</evidence>
<gene>
    <name evidence="16" type="ORF">E1301_Tti017372</name>
</gene>
<keyword evidence="7" id="KW-0297">G-protein coupled receptor</keyword>
<feature type="transmembrane region" description="Helical" evidence="14">
    <location>
        <begin position="214"/>
        <end position="238"/>
    </location>
</feature>
<dbReference type="InterPro" id="IPR002131">
    <property type="entry name" value="Gphrmn_rcpt_fam"/>
</dbReference>
<dbReference type="AlphaFoldDB" id="A0A5A9P5K1"/>
<dbReference type="GO" id="GO:0016500">
    <property type="term" value="F:protein-hormone receptor activity"/>
    <property type="evidence" value="ECO:0007669"/>
    <property type="project" value="InterPro"/>
</dbReference>
<dbReference type="InterPro" id="IPR032675">
    <property type="entry name" value="LRR_dom_sf"/>
</dbReference>
<comment type="caution">
    <text evidence="16">The sequence shown here is derived from an EMBL/GenBank/DDBJ whole genome shotgun (WGS) entry which is preliminary data.</text>
</comment>
<evidence type="ECO:0000256" key="9">
    <source>
        <dbReference type="ARBA" id="ARBA00023157"/>
    </source>
</evidence>
<evidence type="ECO:0000259" key="15">
    <source>
        <dbReference type="PROSITE" id="PS50262"/>
    </source>
</evidence>
<organism evidence="16 17">
    <name type="scientific">Triplophysa tibetana</name>
    <dbReference type="NCBI Taxonomy" id="1572043"/>
    <lineage>
        <taxon>Eukaryota</taxon>
        <taxon>Metazoa</taxon>
        <taxon>Chordata</taxon>
        <taxon>Craniata</taxon>
        <taxon>Vertebrata</taxon>
        <taxon>Euteleostomi</taxon>
        <taxon>Actinopterygii</taxon>
        <taxon>Neopterygii</taxon>
        <taxon>Teleostei</taxon>
        <taxon>Ostariophysi</taxon>
        <taxon>Cypriniformes</taxon>
        <taxon>Nemacheilidae</taxon>
        <taxon>Triplophysa</taxon>
    </lineage>
</organism>
<dbReference type="PRINTS" id="PR00237">
    <property type="entry name" value="GPCRRHODOPSN"/>
</dbReference>
<evidence type="ECO:0000256" key="8">
    <source>
        <dbReference type="ARBA" id="ARBA00023136"/>
    </source>
</evidence>
<evidence type="ECO:0000256" key="2">
    <source>
        <dbReference type="ARBA" id="ARBA00022475"/>
    </source>
</evidence>
<feature type="transmembrane region" description="Helical" evidence="14">
    <location>
        <begin position="178"/>
        <end position="202"/>
    </location>
</feature>
<protein>
    <submittedName>
        <fullName evidence="16">Relaxin receptor 1</fullName>
    </submittedName>
</protein>
<dbReference type="SUPFAM" id="SSF81321">
    <property type="entry name" value="Family A G protein-coupled receptor-like"/>
    <property type="match status" value="1"/>
</dbReference>
<evidence type="ECO:0000256" key="12">
    <source>
        <dbReference type="ARBA" id="ARBA00023224"/>
    </source>
</evidence>
<reference evidence="16 17" key="1">
    <citation type="journal article" date="2019" name="Mol. Ecol. Resour.">
        <title>Chromosome-level genome assembly of Triplophysa tibetana, a fish adapted to the harsh high-altitude environment of the Tibetan Plateau.</title>
        <authorList>
            <person name="Yang X."/>
            <person name="Liu H."/>
            <person name="Ma Z."/>
            <person name="Zou Y."/>
            <person name="Zou M."/>
            <person name="Mao Y."/>
            <person name="Li X."/>
            <person name="Wang H."/>
            <person name="Chen T."/>
            <person name="Wang W."/>
            <person name="Yang R."/>
        </authorList>
    </citation>
    <scope>NUCLEOTIDE SEQUENCE [LARGE SCALE GENOMIC DNA]</scope>
    <source>
        <strain evidence="16">TTIB1903HZAU</strain>
        <tissue evidence="16">Muscle</tissue>
    </source>
</reference>
<keyword evidence="10 16" id="KW-0675">Receptor</keyword>
<evidence type="ECO:0000256" key="13">
    <source>
        <dbReference type="PROSITE-ProRule" id="PRU00124"/>
    </source>
</evidence>
<comment type="caution">
    <text evidence="13">Lacks conserved residue(s) required for the propagation of feature annotation.</text>
</comment>
<dbReference type="GO" id="GO:0009755">
    <property type="term" value="P:hormone-mediated signaling pathway"/>
    <property type="evidence" value="ECO:0007669"/>
    <property type="project" value="TreeGrafter"/>
</dbReference>
<dbReference type="CDD" id="cd00112">
    <property type="entry name" value="LDLa"/>
    <property type="match status" value="1"/>
</dbReference>
<dbReference type="SUPFAM" id="SSF57424">
    <property type="entry name" value="LDL receptor-like module"/>
    <property type="match status" value="1"/>
</dbReference>
<evidence type="ECO:0000256" key="11">
    <source>
        <dbReference type="ARBA" id="ARBA00023180"/>
    </source>
</evidence>
<keyword evidence="9 13" id="KW-1015">Disulfide bond</keyword>
<dbReference type="FunFam" id="4.10.400.10:FF:000014">
    <property type="entry name" value="Relaxin family peptide receptor 1"/>
    <property type="match status" value="1"/>
</dbReference>
<dbReference type="Gene3D" id="4.10.400.10">
    <property type="entry name" value="Low-density Lipoprotein Receptor"/>
    <property type="match status" value="1"/>
</dbReference>
<dbReference type="PROSITE" id="PS50262">
    <property type="entry name" value="G_PROTEIN_RECEP_F1_2"/>
    <property type="match status" value="1"/>
</dbReference>
<feature type="transmembrane region" description="Helical" evidence="14">
    <location>
        <begin position="301"/>
        <end position="320"/>
    </location>
</feature>
<keyword evidence="3" id="KW-0433">Leucine-rich repeat</keyword>
<feature type="transmembrane region" description="Helical" evidence="14">
    <location>
        <begin position="354"/>
        <end position="378"/>
    </location>
</feature>
<keyword evidence="4 14" id="KW-0812">Transmembrane</keyword>
<dbReference type="FunFam" id="1.20.1070.10:FF:000023">
    <property type="entry name" value="Relaxin family peptide receptor 1"/>
    <property type="match status" value="1"/>
</dbReference>
<dbReference type="PANTHER" id="PTHR24372:SF70">
    <property type="entry name" value="G-PROTEIN COUPLED RECEPTORS FAMILY 1 PROFILE DOMAIN-CONTAINING PROTEIN"/>
    <property type="match status" value="1"/>
</dbReference>
<evidence type="ECO:0000313" key="17">
    <source>
        <dbReference type="Proteomes" id="UP000324632"/>
    </source>
</evidence>
<dbReference type="PROSITE" id="PS50068">
    <property type="entry name" value="LDLRA_2"/>
    <property type="match status" value="1"/>
</dbReference>
<dbReference type="Pfam" id="PF00057">
    <property type="entry name" value="Ldl_recept_a"/>
    <property type="match status" value="1"/>
</dbReference>
<feature type="transmembrane region" description="Helical" evidence="14">
    <location>
        <begin position="399"/>
        <end position="419"/>
    </location>
</feature>
<keyword evidence="5" id="KW-0677">Repeat</keyword>
<dbReference type="InterPro" id="IPR036055">
    <property type="entry name" value="LDL_receptor-like_sf"/>
</dbReference>
<accession>A0A5A9P5K1</accession>
<dbReference type="Gene3D" id="3.80.10.10">
    <property type="entry name" value="Ribonuclease Inhibitor"/>
    <property type="match status" value="1"/>
</dbReference>
<keyword evidence="8 14" id="KW-0472">Membrane</keyword>
<feature type="transmembrane region" description="Helical" evidence="14">
    <location>
        <begin position="431"/>
        <end position="453"/>
    </location>
</feature>
<evidence type="ECO:0000313" key="16">
    <source>
        <dbReference type="EMBL" id="KAA0717193.1"/>
    </source>
</evidence>
<keyword evidence="12" id="KW-0807">Transducer</keyword>
<dbReference type="PRINTS" id="PR00373">
    <property type="entry name" value="GLYCHORMONER"/>
</dbReference>
<keyword evidence="11" id="KW-0325">Glycoprotein</keyword>
<dbReference type="InterPro" id="IPR001611">
    <property type="entry name" value="Leu-rich_rpt"/>
</dbReference>
<name>A0A5A9P5K1_9TELE</name>
<dbReference type="InterPro" id="IPR017452">
    <property type="entry name" value="GPCR_Rhodpsn_7TM"/>
</dbReference>
<dbReference type="InterPro" id="IPR023415">
    <property type="entry name" value="LDLR_class-A_CS"/>
</dbReference>
<dbReference type="Pfam" id="PF00001">
    <property type="entry name" value="7tm_1"/>
    <property type="match status" value="1"/>
</dbReference>
<dbReference type="Gene3D" id="1.20.1070.10">
    <property type="entry name" value="Rhodopsin 7-helix transmembrane proteins"/>
    <property type="match status" value="1"/>
</dbReference>
<feature type="disulfide bond" evidence="13">
    <location>
        <begin position="45"/>
        <end position="60"/>
    </location>
</feature>
<dbReference type="GO" id="GO:0005886">
    <property type="term" value="C:plasma membrane"/>
    <property type="evidence" value="ECO:0007669"/>
    <property type="project" value="UniProtKB-SubCell"/>
</dbReference>
<dbReference type="GO" id="GO:0007189">
    <property type="term" value="P:adenylate cyclase-activating G protein-coupled receptor signaling pathway"/>
    <property type="evidence" value="ECO:0007669"/>
    <property type="project" value="TreeGrafter"/>
</dbReference>
<dbReference type="InterPro" id="IPR000276">
    <property type="entry name" value="GPCR_Rhodpsn"/>
</dbReference>
<dbReference type="EMBL" id="SOYY01000009">
    <property type="protein sequence ID" value="KAA0717193.1"/>
    <property type="molecule type" value="Genomic_DNA"/>
</dbReference>
<sequence length="474" mass="53817">MGGSDSNDLLTESISLKDSSGSDNCPLGQFPCGNLSICLPQPEHCNGQQDCPNGADEENCVLYIYPEVCHCEGRKVNCNGKNLLHVPAVSSNVTALHLESNRIEMISKRAFSGLFSLRKLSMEEVEIPDISIRMFRPLNNLTHIYFRRFEFCGYSPNVRSCKPNTDGISSFENLLANIILRVFVWVVAFIICFGNIFVICLRSCIASENQHHTMAIKSLCCADCLMGVYLLFIGAFDIKYCGEYNRHAQIWMESLSCQLIGSLAMLSTEVSVMMLTYMTLEKYLCIVFPFQHYRAGRKQTLCSLTFIWLLGFVIAVIPFWDKQTFGNFYGRNGVCFPLHSDQTEKPGARCYSTAIFLGLNLLAFVIIVFSYSSMFYSVQKTAKTARQTVFDREVSIAKRFFFIVFTDAMCWIPIFLLKILSLLRVQIAGTIILWVVIFILPINSALNPILYTITTSAFQQRLKQCLKYRFQQKN</sequence>
<dbReference type="Proteomes" id="UP000324632">
    <property type="component" value="Chromosome 9"/>
</dbReference>
<evidence type="ECO:0000256" key="10">
    <source>
        <dbReference type="ARBA" id="ARBA00023170"/>
    </source>
</evidence>
<dbReference type="Pfam" id="PF13855">
    <property type="entry name" value="LRR_8"/>
    <property type="match status" value="1"/>
</dbReference>
<dbReference type="SUPFAM" id="SSF52058">
    <property type="entry name" value="L domain-like"/>
    <property type="match status" value="1"/>
</dbReference>
<feature type="domain" description="G-protein coupled receptors family 1 profile" evidence="15">
    <location>
        <begin position="194"/>
        <end position="451"/>
    </location>
</feature>
<evidence type="ECO:0000256" key="3">
    <source>
        <dbReference type="ARBA" id="ARBA00022614"/>
    </source>
</evidence>
<keyword evidence="2" id="KW-1003">Cell membrane</keyword>
<dbReference type="PANTHER" id="PTHR24372">
    <property type="entry name" value="GLYCOPROTEIN HORMONE RECEPTOR"/>
    <property type="match status" value="1"/>
</dbReference>
<evidence type="ECO:0000256" key="5">
    <source>
        <dbReference type="ARBA" id="ARBA00022737"/>
    </source>
</evidence>
<feature type="transmembrane region" description="Helical" evidence="14">
    <location>
        <begin position="258"/>
        <end position="280"/>
    </location>
</feature>
<keyword evidence="17" id="KW-1185">Reference proteome</keyword>
<dbReference type="SMART" id="SM00192">
    <property type="entry name" value="LDLa"/>
    <property type="match status" value="1"/>
</dbReference>
<evidence type="ECO:0000256" key="1">
    <source>
        <dbReference type="ARBA" id="ARBA00004651"/>
    </source>
</evidence>
<evidence type="ECO:0000256" key="7">
    <source>
        <dbReference type="ARBA" id="ARBA00023040"/>
    </source>
</evidence>
<keyword evidence="6 14" id="KW-1133">Transmembrane helix</keyword>
<dbReference type="GO" id="GO:0008528">
    <property type="term" value="F:G protein-coupled peptide receptor activity"/>
    <property type="evidence" value="ECO:0007669"/>
    <property type="project" value="TreeGrafter"/>
</dbReference>
<proteinExistence type="predicted"/>
<evidence type="ECO:0000256" key="6">
    <source>
        <dbReference type="ARBA" id="ARBA00022989"/>
    </source>
</evidence>
<dbReference type="PROSITE" id="PS01209">
    <property type="entry name" value="LDLRA_1"/>
    <property type="match status" value="1"/>
</dbReference>
<dbReference type="InterPro" id="IPR002172">
    <property type="entry name" value="LDrepeatLR_classA_rpt"/>
</dbReference>
<comment type="subcellular location">
    <subcellularLocation>
        <location evidence="1">Cell membrane</location>
        <topology evidence="1">Multi-pass membrane protein</topology>
    </subcellularLocation>
</comment>